<name>C0HI61_MAIZE</name>
<reference evidence="2" key="2">
    <citation type="submission" date="2012-06" db="EMBL/GenBank/DDBJ databases">
        <authorList>
            <person name="Yu Y."/>
            <person name="Currie J."/>
            <person name="Lomeli R."/>
            <person name="Angelova A."/>
            <person name="Collura K."/>
            <person name="Wissotski M."/>
            <person name="Campos D."/>
            <person name="Kudrna D."/>
            <person name="Golser W."/>
            <person name="Ashely E."/>
            <person name="Descour A."/>
            <person name="Fernandes J."/>
            <person name="Soderlund C."/>
            <person name="Walbot V."/>
        </authorList>
    </citation>
    <scope>NUCLEOTIDE SEQUENCE</scope>
    <source>
        <strain evidence="2">B73</strain>
    </source>
</reference>
<proteinExistence type="evidence at transcript level"/>
<feature type="compositionally biased region" description="Basic and acidic residues" evidence="1">
    <location>
        <begin position="1"/>
        <end position="33"/>
    </location>
</feature>
<dbReference type="HOGENOM" id="CLU_2088366_0_0_1"/>
<protein>
    <submittedName>
        <fullName evidence="2">Uncharacterized protein</fullName>
    </submittedName>
</protein>
<accession>C0HI61</accession>
<feature type="region of interest" description="Disordered" evidence="1">
    <location>
        <begin position="1"/>
        <end position="117"/>
    </location>
</feature>
<feature type="compositionally biased region" description="Basic and acidic residues" evidence="1">
    <location>
        <begin position="62"/>
        <end position="80"/>
    </location>
</feature>
<dbReference type="EMBL" id="BT062017">
    <property type="protein sequence ID" value="ACN26714.1"/>
    <property type="molecule type" value="mRNA"/>
</dbReference>
<reference evidence="2" key="1">
    <citation type="journal article" date="2009" name="PLoS Genet.">
        <title>Sequencing, mapping, and analysis of 27,455 maize full-length cDNAs.</title>
        <authorList>
            <person name="Soderlund C."/>
            <person name="Descour A."/>
            <person name="Kudrna D."/>
            <person name="Bomhoff M."/>
            <person name="Boyd L."/>
            <person name="Currie J."/>
            <person name="Angelova A."/>
            <person name="Collura K."/>
            <person name="Wissotski M."/>
            <person name="Ashley E."/>
            <person name="Morrow D."/>
            <person name="Fernandes J."/>
            <person name="Walbot V."/>
            <person name="Yu Y."/>
        </authorList>
    </citation>
    <scope>NUCLEOTIDE SEQUENCE</scope>
    <source>
        <strain evidence="2">B73</strain>
    </source>
</reference>
<evidence type="ECO:0000256" key="1">
    <source>
        <dbReference type="SAM" id="MobiDB-lite"/>
    </source>
</evidence>
<evidence type="ECO:0000313" key="2">
    <source>
        <dbReference type="EMBL" id="ACN26714.1"/>
    </source>
</evidence>
<sequence length="117" mass="12664">MVQGRARETESESARKETESERGKKGRTERDAESSMVGPAQTLNGGADSAVRRAQGAALADSHGKDARGQRDELREEKLMGLRSGQASWGKQGAGRWNPSQGRVPWPGGEGARKDFR</sequence>
<dbReference type="AlphaFoldDB" id="C0HI61"/>
<organism evidence="2">
    <name type="scientific">Zea mays</name>
    <name type="common">Maize</name>
    <dbReference type="NCBI Taxonomy" id="4577"/>
    <lineage>
        <taxon>Eukaryota</taxon>
        <taxon>Viridiplantae</taxon>
        <taxon>Streptophyta</taxon>
        <taxon>Embryophyta</taxon>
        <taxon>Tracheophyta</taxon>
        <taxon>Spermatophyta</taxon>
        <taxon>Magnoliopsida</taxon>
        <taxon>Liliopsida</taxon>
        <taxon>Poales</taxon>
        <taxon>Poaceae</taxon>
        <taxon>PACMAD clade</taxon>
        <taxon>Panicoideae</taxon>
        <taxon>Andropogonodae</taxon>
        <taxon>Andropogoneae</taxon>
        <taxon>Tripsacinae</taxon>
        <taxon>Zea</taxon>
    </lineage>
</organism>